<proteinExistence type="predicted"/>
<dbReference type="Pfam" id="PF01636">
    <property type="entry name" value="APH"/>
    <property type="match status" value="1"/>
</dbReference>
<dbReference type="PANTHER" id="PTHR21310:SF48">
    <property type="entry name" value="AMINOGLYCOSIDE PHOSPHOTRANSFERASE DOMAIN-CONTAINING PROTEIN"/>
    <property type="match status" value="1"/>
</dbReference>
<dbReference type="InterPro" id="IPR051678">
    <property type="entry name" value="AGP_Transferase"/>
</dbReference>
<gene>
    <name evidence="2" type="ORF">QM012_007927</name>
</gene>
<dbReference type="InterPro" id="IPR011009">
    <property type="entry name" value="Kinase-like_dom_sf"/>
</dbReference>
<keyword evidence="3" id="KW-1185">Reference proteome</keyword>
<dbReference type="PANTHER" id="PTHR21310">
    <property type="entry name" value="AMINOGLYCOSIDE PHOSPHOTRANSFERASE-RELATED-RELATED"/>
    <property type="match status" value="1"/>
</dbReference>
<reference evidence="2 3" key="1">
    <citation type="submission" date="2023-11" db="EMBL/GenBank/DDBJ databases">
        <title>Draft genome sequence and annotation of the polyextremotolerant black yeast-like fungus Aureobasidium pullulans NRRL 62042.</title>
        <authorList>
            <person name="Dielentheis-Frenken M.R.E."/>
            <person name="Wibberg D."/>
            <person name="Blank L.M."/>
            <person name="Tiso T."/>
        </authorList>
    </citation>
    <scope>NUCLEOTIDE SEQUENCE [LARGE SCALE GENOMIC DNA]</scope>
    <source>
        <strain evidence="2 3">NRRL 62042</strain>
    </source>
</reference>
<evidence type="ECO:0000313" key="3">
    <source>
        <dbReference type="Proteomes" id="UP001341245"/>
    </source>
</evidence>
<feature type="domain" description="Aminoglycoside phosphotransferase" evidence="1">
    <location>
        <begin position="90"/>
        <end position="163"/>
    </location>
</feature>
<dbReference type="EMBL" id="JASGXD010000006">
    <property type="protein sequence ID" value="KAK6005148.1"/>
    <property type="molecule type" value="Genomic_DNA"/>
</dbReference>
<protein>
    <recommendedName>
        <fullName evidence="1">Aminoglycoside phosphotransferase domain-containing protein</fullName>
    </recommendedName>
</protein>
<comment type="caution">
    <text evidence="2">The sequence shown here is derived from an EMBL/GenBank/DDBJ whole genome shotgun (WGS) entry which is preliminary data.</text>
</comment>
<dbReference type="Proteomes" id="UP001341245">
    <property type="component" value="Unassembled WGS sequence"/>
</dbReference>
<dbReference type="InterPro" id="IPR002575">
    <property type="entry name" value="Aminoglycoside_PTrfase"/>
</dbReference>
<dbReference type="Gene3D" id="3.90.1200.10">
    <property type="match status" value="1"/>
</dbReference>
<evidence type="ECO:0000313" key="2">
    <source>
        <dbReference type="EMBL" id="KAK6005148.1"/>
    </source>
</evidence>
<accession>A0ABR0TL26</accession>
<organism evidence="2 3">
    <name type="scientific">Aureobasidium pullulans</name>
    <name type="common">Black yeast</name>
    <name type="synonym">Pullularia pullulans</name>
    <dbReference type="NCBI Taxonomy" id="5580"/>
    <lineage>
        <taxon>Eukaryota</taxon>
        <taxon>Fungi</taxon>
        <taxon>Dikarya</taxon>
        <taxon>Ascomycota</taxon>
        <taxon>Pezizomycotina</taxon>
        <taxon>Dothideomycetes</taxon>
        <taxon>Dothideomycetidae</taxon>
        <taxon>Dothideales</taxon>
        <taxon>Saccotheciaceae</taxon>
        <taxon>Aureobasidium</taxon>
    </lineage>
</organism>
<name>A0ABR0TL26_AURPU</name>
<dbReference type="SUPFAM" id="SSF56112">
    <property type="entry name" value="Protein kinase-like (PK-like)"/>
    <property type="match status" value="1"/>
</dbReference>
<sequence length="192" mass="22244">MERILGKTLKEVWPTLEPSAKGGITSQLRTTFDQFRSLPSPARFCALDRKPLPDALFENFDDPSCSTGPFESEEELNQALLKKYIASEASLPGKAIFYQRAWASVFSGHEPVFTHGDVQQKNIMILEDSSHPSVVLVDWGTAGWYPSYWDYARAMFVCGRFEDDWSFWLEQVLDPYWNEYAWMYILMLEMWS</sequence>
<evidence type="ECO:0000259" key="1">
    <source>
        <dbReference type="Pfam" id="PF01636"/>
    </source>
</evidence>